<reference evidence="2" key="1">
    <citation type="submission" date="2017-09" db="EMBL/GenBank/DDBJ databases">
        <title>Depth-based differentiation of microbial function through sediment-hosted aquifers and enrichment of novel symbionts in the deep terrestrial subsurface.</title>
        <authorList>
            <person name="Probst A.J."/>
            <person name="Ladd B."/>
            <person name="Jarett J.K."/>
            <person name="Geller-Mcgrath D.E."/>
            <person name="Sieber C.M.K."/>
            <person name="Emerson J.B."/>
            <person name="Anantharaman K."/>
            <person name="Thomas B.C."/>
            <person name="Malmstrom R."/>
            <person name="Stieglmeier M."/>
            <person name="Klingl A."/>
            <person name="Woyke T."/>
            <person name="Ryan C.M."/>
            <person name="Banfield J.F."/>
        </authorList>
    </citation>
    <scope>NUCLEOTIDE SEQUENCE [LARGE SCALE GENOMIC DNA]</scope>
</reference>
<comment type="caution">
    <text evidence="1">The sequence shown here is derived from an EMBL/GenBank/DDBJ whole genome shotgun (WGS) entry which is preliminary data.</text>
</comment>
<dbReference type="Proteomes" id="UP000228886">
    <property type="component" value="Unassembled WGS sequence"/>
</dbReference>
<dbReference type="AlphaFoldDB" id="A0A2M7E768"/>
<evidence type="ECO:0000313" key="1">
    <source>
        <dbReference type="EMBL" id="PIV63545.1"/>
    </source>
</evidence>
<evidence type="ECO:0000313" key="2">
    <source>
        <dbReference type="Proteomes" id="UP000228886"/>
    </source>
</evidence>
<dbReference type="InterPro" id="IPR026350">
    <property type="entry name" value="GxxExxY"/>
</dbReference>
<dbReference type="NCBIfam" id="TIGR04256">
    <property type="entry name" value="GxxExxY"/>
    <property type="match status" value="1"/>
</dbReference>
<name>A0A2M7E768_9BACT</name>
<gene>
    <name evidence="1" type="ORF">COS11_06890</name>
</gene>
<dbReference type="EMBL" id="PETL01000326">
    <property type="protein sequence ID" value="PIV63545.1"/>
    <property type="molecule type" value="Genomic_DNA"/>
</dbReference>
<dbReference type="Pfam" id="PF13366">
    <property type="entry name" value="PDDEXK_3"/>
    <property type="match status" value="1"/>
</dbReference>
<protein>
    <submittedName>
        <fullName evidence="1">GxxExxY protein</fullName>
    </submittedName>
</protein>
<sequence length="119" mass="14040">MNKIIGCCIEVHKELGPGFLESIYHKALEIKFIKESIPFESEKEIQIYYHKKLVGTHNLDFLIENEIILELKTVEEIHKKYYAQVRSYLKATEKEIGLLVNFTDFKLDVRRIEKVKNKG</sequence>
<proteinExistence type="predicted"/>
<accession>A0A2M7E768</accession>
<organism evidence="1 2">
    <name type="scientific">bacterium (Candidatus Ratteibacteria) CG01_land_8_20_14_3_00_40_19</name>
    <dbReference type="NCBI Taxonomy" id="2014290"/>
    <lineage>
        <taxon>Bacteria</taxon>
        <taxon>Candidatus Ratteibacteria</taxon>
    </lineage>
</organism>